<dbReference type="KEGG" id="dtl:H8F01_18695"/>
<dbReference type="AlphaFoldDB" id="A0A7G8Q2R0"/>
<feature type="signal peptide" evidence="2">
    <location>
        <begin position="1"/>
        <end position="24"/>
    </location>
</feature>
<feature type="region of interest" description="Disordered" evidence="1">
    <location>
        <begin position="227"/>
        <end position="249"/>
    </location>
</feature>
<organism evidence="3 4">
    <name type="scientific">Dyella telluris</name>
    <dbReference type="NCBI Taxonomy" id="2763498"/>
    <lineage>
        <taxon>Bacteria</taxon>
        <taxon>Pseudomonadati</taxon>
        <taxon>Pseudomonadota</taxon>
        <taxon>Gammaproteobacteria</taxon>
        <taxon>Lysobacterales</taxon>
        <taxon>Rhodanobacteraceae</taxon>
        <taxon>Dyella</taxon>
    </lineage>
</organism>
<sequence>MFRRTCKLLALLPALLLLNFTVHAAETKTPAAEMSLQQAVQGDWRSEANKARDVYRHPVETLQFFGIQPGMTVIELSPGGGWYTEILAPYLAAHGQLIEAAPPKAEKFTAKLKGNPAVFGHIAKVIPFAPPEQVSLGPSRSADMVLTFRNTHDWLINSPDTLAAVFKSAFEVLKPGGILGIEEHRARPFSDGQATAAALHRISEDYMIAQAIKAGFRLADVSQVNANPNDPEDINIHRLPPDLSGPEDEHAKMKAIGESDRMTLKFVKP</sequence>
<reference evidence="3 4" key="1">
    <citation type="submission" date="2020-08" db="EMBL/GenBank/DDBJ databases">
        <title>Dyella sp. G9 isolated from forest soil.</title>
        <authorList>
            <person name="Fu J."/>
            <person name="Qiu L."/>
        </authorList>
    </citation>
    <scope>NUCLEOTIDE SEQUENCE [LARGE SCALE GENOMIC DNA]</scope>
    <source>
        <strain evidence="3 4">G9</strain>
    </source>
</reference>
<keyword evidence="4" id="KW-1185">Reference proteome</keyword>
<dbReference type="CDD" id="cd02440">
    <property type="entry name" value="AdoMet_MTases"/>
    <property type="match status" value="1"/>
</dbReference>
<dbReference type="PIRSF" id="PIRSF031679">
    <property type="entry name" value="Mtase_Alr7345_prd"/>
    <property type="match status" value="1"/>
</dbReference>
<accession>A0A7G8Q2R0</accession>
<evidence type="ECO:0000313" key="3">
    <source>
        <dbReference type="EMBL" id="QNK01068.1"/>
    </source>
</evidence>
<dbReference type="Gene3D" id="3.40.50.150">
    <property type="entry name" value="Vaccinia Virus protein VP39"/>
    <property type="match status" value="1"/>
</dbReference>
<protein>
    <submittedName>
        <fullName evidence="3">Class I SAM-dependent methyltransferase</fullName>
    </submittedName>
</protein>
<dbReference type="RefSeq" id="WP_187056533.1">
    <property type="nucleotide sequence ID" value="NZ_CP060412.1"/>
</dbReference>
<dbReference type="EMBL" id="CP060412">
    <property type="protein sequence ID" value="QNK01068.1"/>
    <property type="molecule type" value="Genomic_DNA"/>
</dbReference>
<evidence type="ECO:0000313" key="4">
    <source>
        <dbReference type="Proteomes" id="UP000515873"/>
    </source>
</evidence>
<feature type="chain" id="PRO_5028833108" evidence="2">
    <location>
        <begin position="25"/>
        <end position="269"/>
    </location>
</feature>
<gene>
    <name evidence="3" type="ORF">H8F01_18695</name>
</gene>
<keyword evidence="2" id="KW-0732">Signal</keyword>
<name>A0A7G8Q2R0_9GAMM</name>
<dbReference type="GO" id="GO:0008168">
    <property type="term" value="F:methyltransferase activity"/>
    <property type="evidence" value="ECO:0007669"/>
    <property type="project" value="UniProtKB-KW"/>
</dbReference>
<dbReference type="GO" id="GO:0032259">
    <property type="term" value="P:methylation"/>
    <property type="evidence" value="ECO:0007669"/>
    <property type="project" value="UniProtKB-KW"/>
</dbReference>
<dbReference type="SUPFAM" id="SSF53335">
    <property type="entry name" value="S-adenosyl-L-methionine-dependent methyltransferases"/>
    <property type="match status" value="1"/>
</dbReference>
<dbReference type="InterPro" id="IPR016980">
    <property type="entry name" value="S-AdoMet-dep_MeTrfase_Alr7345"/>
</dbReference>
<evidence type="ECO:0000256" key="1">
    <source>
        <dbReference type="SAM" id="MobiDB-lite"/>
    </source>
</evidence>
<dbReference type="Proteomes" id="UP000515873">
    <property type="component" value="Chromosome"/>
</dbReference>
<dbReference type="InterPro" id="IPR029063">
    <property type="entry name" value="SAM-dependent_MTases_sf"/>
</dbReference>
<keyword evidence="3" id="KW-0489">Methyltransferase</keyword>
<evidence type="ECO:0000256" key="2">
    <source>
        <dbReference type="SAM" id="SignalP"/>
    </source>
</evidence>
<keyword evidence="3" id="KW-0808">Transferase</keyword>
<proteinExistence type="predicted"/>